<dbReference type="PANTHER" id="PTHR48475:SF1">
    <property type="entry name" value="RNASE H TYPE-1 DOMAIN-CONTAINING PROTEIN"/>
    <property type="match status" value="1"/>
</dbReference>
<organism evidence="2 3">
    <name type="scientific">Vitis vinifera</name>
    <name type="common">Grape</name>
    <dbReference type="NCBI Taxonomy" id="29760"/>
    <lineage>
        <taxon>Eukaryota</taxon>
        <taxon>Viridiplantae</taxon>
        <taxon>Streptophyta</taxon>
        <taxon>Embryophyta</taxon>
        <taxon>Tracheophyta</taxon>
        <taxon>Spermatophyta</taxon>
        <taxon>Magnoliopsida</taxon>
        <taxon>eudicotyledons</taxon>
        <taxon>Gunneridae</taxon>
        <taxon>Pentapetalae</taxon>
        <taxon>rosids</taxon>
        <taxon>Vitales</taxon>
        <taxon>Vitaceae</taxon>
        <taxon>Viteae</taxon>
        <taxon>Vitis</taxon>
    </lineage>
</organism>
<evidence type="ECO:0000313" key="2">
    <source>
        <dbReference type="EMBL" id="RVX18827.1"/>
    </source>
</evidence>
<comment type="caution">
    <text evidence="2">The sequence shown here is derived from an EMBL/GenBank/DDBJ whole genome shotgun (WGS) entry which is preliminary data.</text>
</comment>
<feature type="domain" description="Integrase catalytic" evidence="1">
    <location>
        <begin position="276"/>
        <end position="396"/>
    </location>
</feature>
<protein>
    <submittedName>
        <fullName evidence="2">Retrovirus-related Pol polyprotein from transposon 412</fullName>
    </submittedName>
</protein>
<dbReference type="GO" id="GO:0015074">
    <property type="term" value="P:DNA integration"/>
    <property type="evidence" value="ECO:0007669"/>
    <property type="project" value="InterPro"/>
</dbReference>
<dbReference type="Gene3D" id="1.10.340.70">
    <property type="match status" value="1"/>
</dbReference>
<evidence type="ECO:0000313" key="3">
    <source>
        <dbReference type="Proteomes" id="UP000288805"/>
    </source>
</evidence>
<dbReference type="SUPFAM" id="SSF53098">
    <property type="entry name" value="Ribonuclease H-like"/>
    <property type="match status" value="2"/>
</dbReference>
<proteinExistence type="predicted"/>
<dbReference type="PROSITE" id="PS50994">
    <property type="entry name" value="INTEGRASE"/>
    <property type="match status" value="1"/>
</dbReference>
<accession>A0A438KCA5</accession>
<dbReference type="PANTHER" id="PTHR48475">
    <property type="entry name" value="RIBONUCLEASE H"/>
    <property type="match status" value="1"/>
</dbReference>
<dbReference type="Proteomes" id="UP000288805">
    <property type="component" value="Unassembled WGS sequence"/>
</dbReference>
<dbReference type="Pfam" id="PF17921">
    <property type="entry name" value="Integrase_H2C2"/>
    <property type="match status" value="1"/>
</dbReference>
<dbReference type="InterPro" id="IPR041588">
    <property type="entry name" value="Integrase_H2C2"/>
</dbReference>
<dbReference type="Pfam" id="PF13456">
    <property type="entry name" value="RVT_3"/>
    <property type="match status" value="1"/>
</dbReference>
<evidence type="ECO:0000259" key="1">
    <source>
        <dbReference type="PROSITE" id="PS50994"/>
    </source>
</evidence>
<dbReference type="InterPro" id="IPR036397">
    <property type="entry name" value="RNaseH_sf"/>
</dbReference>
<dbReference type="InterPro" id="IPR002156">
    <property type="entry name" value="RNaseH_domain"/>
</dbReference>
<dbReference type="InterPro" id="IPR001584">
    <property type="entry name" value="Integrase_cat-core"/>
</dbReference>
<dbReference type="AlphaFoldDB" id="A0A438KCA5"/>
<name>A0A438KCA5_VITVI</name>
<reference evidence="2 3" key="1">
    <citation type="journal article" date="2018" name="PLoS Genet.">
        <title>Population sequencing reveals clonal diversity and ancestral inbreeding in the grapevine cultivar Chardonnay.</title>
        <authorList>
            <person name="Roach M.J."/>
            <person name="Johnson D.L."/>
            <person name="Bohlmann J."/>
            <person name="van Vuuren H.J."/>
            <person name="Jones S.J."/>
            <person name="Pretorius I.S."/>
            <person name="Schmidt S.A."/>
            <person name="Borneman A.R."/>
        </authorList>
    </citation>
    <scope>NUCLEOTIDE SEQUENCE [LARGE SCALE GENOMIC DNA]</scope>
    <source>
        <strain evidence="3">cv. Chardonnay</strain>
        <tissue evidence="2">Leaf</tissue>
    </source>
</reference>
<sequence>MMFFDGSARYDGTGAGVVFVSPQRQILPYSFVLSERCSNNVVEYQALIIGLQMAIEMKITSLEICGDSKLFEQISLVHIPRKENQMADALANLAASLTLLKDETIHVPLCHKWVLPSLLILQQEEVNATSVFTIDSEDWRQPLIDYLEHGKLPDELRHRTEIQGRAPRFIYYKETLCRRSFNGVLLRCLGREETNQTIEEAHSGICGAHQSEPKLHFRIKRMGYYWPTMVKDCMEYVKKCQSCQFHSNFIHQPPKPLDPTIASWPFDAWGLDVAEAVPLKEVKKENVVKFIQSNIIYRYEVPRYIIIDNGKPFYNKLMSNLYERLGFKQHKSSMYNAPTNGLVEAFNKTLCNLLKKIVDKSKRDWHERVGEALWAYQTTYRTPTQATPYSLVYGVEVVLPLERQIPSLRIAIHEGLTDEDNAKLRLQELEALDKK</sequence>
<gene>
    <name evidence="2" type="primary">POL_53</name>
    <name evidence="2" type="ORF">CK203_007003</name>
</gene>
<dbReference type="EMBL" id="QGNW01000010">
    <property type="protein sequence ID" value="RVX18827.1"/>
    <property type="molecule type" value="Genomic_DNA"/>
</dbReference>
<dbReference type="GO" id="GO:0004523">
    <property type="term" value="F:RNA-DNA hybrid ribonuclease activity"/>
    <property type="evidence" value="ECO:0007669"/>
    <property type="project" value="InterPro"/>
</dbReference>
<dbReference type="GO" id="GO:0003676">
    <property type="term" value="F:nucleic acid binding"/>
    <property type="evidence" value="ECO:0007669"/>
    <property type="project" value="InterPro"/>
</dbReference>
<dbReference type="Gene3D" id="3.30.420.10">
    <property type="entry name" value="Ribonuclease H-like superfamily/Ribonuclease H"/>
    <property type="match status" value="2"/>
</dbReference>
<dbReference type="CDD" id="cd09279">
    <property type="entry name" value="RNase_HI_like"/>
    <property type="match status" value="1"/>
</dbReference>
<dbReference type="InterPro" id="IPR012337">
    <property type="entry name" value="RNaseH-like_sf"/>
</dbReference>